<organism evidence="2 3">
    <name type="scientific">Portunus trituberculatus</name>
    <name type="common">Swimming crab</name>
    <name type="synonym">Neptunus trituberculatus</name>
    <dbReference type="NCBI Taxonomy" id="210409"/>
    <lineage>
        <taxon>Eukaryota</taxon>
        <taxon>Metazoa</taxon>
        <taxon>Ecdysozoa</taxon>
        <taxon>Arthropoda</taxon>
        <taxon>Crustacea</taxon>
        <taxon>Multicrustacea</taxon>
        <taxon>Malacostraca</taxon>
        <taxon>Eumalacostraca</taxon>
        <taxon>Eucarida</taxon>
        <taxon>Decapoda</taxon>
        <taxon>Pleocyemata</taxon>
        <taxon>Brachyura</taxon>
        <taxon>Eubrachyura</taxon>
        <taxon>Portunoidea</taxon>
        <taxon>Portunidae</taxon>
        <taxon>Portuninae</taxon>
        <taxon>Portunus</taxon>
    </lineage>
</organism>
<gene>
    <name evidence="2" type="ORF">E2C01_099423</name>
</gene>
<name>A0A5B7KFC0_PORTR</name>
<evidence type="ECO:0000313" key="3">
    <source>
        <dbReference type="Proteomes" id="UP000324222"/>
    </source>
</evidence>
<evidence type="ECO:0000313" key="2">
    <source>
        <dbReference type="EMBL" id="MPD03769.1"/>
    </source>
</evidence>
<sequence>MMKKQELNSPPPTRSSSQSDMLSLSHLPTLLQLALPQYPLSSNH</sequence>
<proteinExistence type="predicted"/>
<dbReference type="EMBL" id="VSRR010137834">
    <property type="protein sequence ID" value="MPD03769.1"/>
    <property type="molecule type" value="Genomic_DNA"/>
</dbReference>
<dbReference type="AlphaFoldDB" id="A0A5B7KFC0"/>
<comment type="caution">
    <text evidence="2">The sequence shown here is derived from an EMBL/GenBank/DDBJ whole genome shotgun (WGS) entry which is preliminary data.</text>
</comment>
<reference evidence="2 3" key="1">
    <citation type="submission" date="2019-05" db="EMBL/GenBank/DDBJ databases">
        <title>Another draft genome of Portunus trituberculatus and its Hox gene families provides insights of decapod evolution.</title>
        <authorList>
            <person name="Jeong J.-H."/>
            <person name="Song I."/>
            <person name="Kim S."/>
            <person name="Choi T."/>
            <person name="Kim D."/>
            <person name="Ryu S."/>
            <person name="Kim W."/>
        </authorList>
    </citation>
    <scope>NUCLEOTIDE SEQUENCE [LARGE SCALE GENOMIC DNA]</scope>
    <source>
        <tissue evidence="2">Muscle</tissue>
    </source>
</reference>
<accession>A0A5B7KFC0</accession>
<evidence type="ECO:0000256" key="1">
    <source>
        <dbReference type="SAM" id="MobiDB-lite"/>
    </source>
</evidence>
<keyword evidence="3" id="KW-1185">Reference proteome</keyword>
<dbReference type="Proteomes" id="UP000324222">
    <property type="component" value="Unassembled WGS sequence"/>
</dbReference>
<feature type="region of interest" description="Disordered" evidence="1">
    <location>
        <begin position="1"/>
        <end position="23"/>
    </location>
</feature>
<protein>
    <submittedName>
        <fullName evidence="2">Uncharacterized protein</fullName>
    </submittedName>
</protein>